<dbReference type="OrthoDB" id="6287939at2759"/>
<name>A0A8K0KKQ6_LADFU</name>
<accession>A0A8K0KKQ6</accession>
<organism evidence="1 2">
    <name type="scientific">Ladona fulva</name>
    <name type="common">Scarce chaser dragonfly</name>
    <name type="synonym">Libellula fulva</name>
    <dbReference type="NCBI Taxonomy" id="123851"/>
    <lineage>
        <taxon>Eukaryota</taxon>
        <taxon>Metazoa</taxon>
        <taxon>Ecdysozoa</taxon>
        <taxon>Arthropoda</taxon>
        <taxon>Hexapoda</taxon>
        <taxon>Insecta</taxon>
        <taxon>Pterygota</taxon>
        <taxon>Palaeoptera</taxon>
        <taxon>Odonata</taxon>
        <taxon>Epiprocta</taxon>
        <taxon>Anisoptera</taxon>
        <taxon>Libelluloidea</taxon>
        <taxon>Libellulidae</taxon>
        <taxon>Ladona</taxon>
    </lineage>
</organism>
<evidence type="ECO:0000313" key="1">
    <source>
        <dbReference type="EMBL" id="KAG8237054.1"/>
    </source>
</evidence>
<dbReference type="EMBL" id="KZ309120">
    <property type="protein sequence ID" value="KAG8237054.1"/>
    <property type="molecule type" value="Genomic_DNA"/>
</dbReference>
<proteinExistence type="predicted"/>
<sequence length="77" mass="8723">MDRDEYTTKCLEFIKANNVMELPKDPTPIFQKNLKETLNSIKSGKILSCIDEPPNPTQPPKLYGLPKIHKSDIPVCP</sequence>
<reference evidence="1" key="2">
    <citation type="submission" date="2017-10" db="EMBL/GenBank/DDBJ databases">
        <title>Ladona fulva Genome sequencing and assembly.</title>
        <authorList>
            <person name="Murali S."/>
            <person name="Richards S."/>
            <person name="Bandaranaike D."/>
            <person name="Bellair M."/>
            <person name="Blankenburg K."/>
            <person name="Chao H."/>
            <person name="Dinh H."/>
            <person name="Doddapaneni H."/>
            <person name="Dugan-Rocha S."/>
            <person name="Elkadiri S."/>
            <person name="Gnanaolivu R."/>
            <person name="Hernandez B."/>
            <person name="Skinner E."/>
            <person name="Javaid M."/>
            <person name="Lee S."/>
            <person name="Li M."/>
            <person name="Ming W."/>
            <person name="Munidasa M."/>
            <person name="Muniz J."/>
            <person name="Nguyen L."/>
            <person name="Hughes D."/>
            <person name="Osuji N."/>
            <person name="Pu L.-L."/>
            <person name="Puazo M."/>
            <person name="Qu C."/>
            <person name="Quiroz J."/>
            <person name="Raj R."/>
            <person name="Weissenberger G."/>
            <person name="Xin Y."/>
            <person name="Zou X."/>
            <person name="Han Y."/>
            <person name="Worley K."/>
            <person name="Muzny D."/>
            <person name="Gibbs R."/>
        </authorList>
    </citation>
    <scope>NUCLEOTIDE SEQUENCE</scope>
    <source>
        <strain evidence="1">Sampled in the wild</strain>
    </source>
</reference>
<gene>
    <name evidence="1" type="ORF">J437_LFUL016980</name>
</gene>
<comment type="caution">
    <text evidence="1">The sequence shown here is derived from an EMBL/GenBank/DDBJ whole genome shotgun (WGS) entry which is preliminary data.</text>
</comment>
<evidence type="ECO:0000313" key="2">
    <source>
        <dbReference type="Proteomes" id="UP000792457"/>
    </source>
</evidence>
<dbReference type="AlphaFoldDB" id="A0A8K0KKQ6"/>
<dbReference type="Proteomes" id="UP000792457">
    <property type="component" value="Unassembled WGS sequence"/>
</dbReference>
<feature type="non-terminal residue" evidence="1">
    <location>
        <position position="77"/>
    </location>
</feature>
<protein>
    <submittedName>
        <fullName evidence="1">Uncharacterized protein</fullName>
    </submittedName>
</protein>
<reference evidence="1" key="1">
    <citation type="submission" date="2013-04" db="EMBL/GenBank/DDBJ databases">
        <authorList>
            <person name="Qu J."/>
            <person name="Murali S.C."/>
            <person name="Bandaranaike D."/>
            <person name="Bellair M."/>
            <person name="Blankenburg K."/>
            <person name="Chao H."/>
            <person name="Dinh H."/>
            <person name="Doddapaneni H."/>
            <person name="Downs B."/>
            <person name="Dugan-Rocha S."/>
            <person name="Elkadiri S."/>
            <person name="Gnanaolivu R.D."/>
            <person name="Hernandez B."/>
            <person name="Javaid M."/>
            <person name="Jayaseelan J.C."/>
            <person name="Lee S."/>
            <person name="Li M."/>
            <person name="Ming W."/>
            <person name="Munidasa M."/>
            <person name="Muniz J."/>
            <person name="Nguyen L."/>
            <person name="Ongeri F."/>
            <person name="Osuji N."/>
            <person name="Pu L.-L."/>
            <person name="Puazo M."/>
            <person name="Qu C."/>
            <person name="Quiroz J."/>
            <person name="Raj R."/>
            <person name="Weissenberger G."/>
            <person name="Xin Y."/>
            <person name="Zou X."/>
            <person name="Han Y."/>
            <person name="Richards S."/>
            <person name="Worley K."/>
            <person name="Muzny D."/>
            <person name="Gibbs R."/>
        </authorList>
    </citation>
    <scope>NUCLEOTIDE SEQUENCE</scope>
    <source>
        <strain evidence="1">Sampled in the wild</strain>
    </source>
</reference>
<keyword evidence="2" id="KW-1185">Reference proteome</keyword>